<feature type="chain" id="PRO_5032307834" description="Flagellar protein" evidence="8">
    <location>
        <begin position="21"/>
        <end position="135"/>
    </location>
</feature>
<dbReference type="NCBIfam" id="TIGR03500">
    <property type="entry name" value="FliO_TIGR"/>
    <property type="match status" value="1"/>
</dbReference>
<keyword evidence="1 7" id="KW-1003">Cell membrane</keyword>
<name>A0A840BG26_9RHOO</name>
<keyword evidence="9" id="KW-0966">Cell projection</keyword>
<evidence type="ECO:0000256" key="4">
    <source>
        <dbReference type="ARBA" id="ARBA00023136"/>
    </source>
</evidence>
<evidence type="ECO:0000256" key="7">
    <source>
        <dbReference type="RuleBase" id="RU362064"/>
    </source>
</evidence>
<dbReference type="Pfam" id="PF04347">
    <property type="entry name" value="FliO"/>
    <property type="match status" value="1"/>
</dbReference>
<gene>
    <name evidence="9" type="ORF">GGR36_000452</name>
</gene>
<dbReference type="InterPro" id="IPR052205">
    <property type="entry name" value="FliO/MopB"/>
</dbReference>
<comment type="subcellular location">
    <subcellularLocation>
        <location evidence="7">Cell membrane</location>
    </subcellularLocation>
    <subcellularLocation>
        <location evidence="7">Bacterial flagellum basal body</location>
    </subcellularLocation>
</comment>
<keyword evidence="5 7" id="KW-0975">Bacterial flagellum</keyword>
<evidence type="ECO:0000313" key="10">
    <source>
        <dbReference type="Proteomes" id="UP000561045"/>
    </source>
</evidence>
<feature type="transmembrane region" description="Helical" evidence="7">
    <location>
        <begin position="30"/>
        <end position="50"/>
    </location>
</feature>
<keyword evidence="9" id="KW-0969">Cilium</keyword>
<organism evidence="9 10">
    <name type="scientific">Niveibacterium umoris</name>
    <dbReference type="NCBI Taxonomy" id="1193620"/>
    <lineage>
        <taxon>Bacteria</taxon>
        <taxon>Pseudomonadati</taxon>
        <taxon>Pseudomonadota</taxon>
        <taxon>Betaproteobacteria</taxon>
        <taxon>Rhodocyclales</taxon>
        <taxon>Rhodocyclaceae</taxon>
        <taxon>Niveibacterium</taxon>
    </lineage>
</organism>
<keyword evidence="2 7" id="KW-0812">Transmembrane</keyword>
<keyword evidence="3 7" id="KW-1133">Transmembrane helix</keyword>
<accession>A0A840BG26</accession>
<keyword evidence="4 7" id="KW-0472">Membrane</keyword>
<sequence>MPKRIALALPFLIAPIGAYASVPDAGSSVLSMVIGLAVVLATLYGLLLALKRLQARSGNGQAQLSVIGGAAVGPRERVVLVEVGDTVLVLGVAPGRVSALHTLNSEDVPRATATPLESDFQRKLATLLKRGRHEA</sequence>
<evidence type="ECO:0000256" key="1">
    <source>
        <dbReference type="ARBA" id="ARBA00022475"/>
    </source>
</evidence>
<dbReference type="EMBL" id="JACIET010000001">
    <property type="protein sequence ID" value="MBB4011144.1"/>
    <property type="molecule type" value="Genomic_DNA"/>
</dbReference>
<dbReference type="PANTHER" id="PTHR38766:SF1">
    <property type="entry name" value="FLAGELLAR PROTEIN FLIO"/>
    <property type="match status" value="1"/>
</dbReference>
<proteinExistence type="inferred from homology"/>
<evidence type="ECO:0000256" key="2">
    <source>
        <dbReference type="ARBA" id="ARBA00022692"/>
    </source>
</evidence>
<comment type="caution">
    <text evidence="9">The sequence shown here is derived from an EMBL/GenBank/DDBJ whole genome shotgun (WGS) entry which is preliminary data.</text>
</comment>
<protein>
    <recommendedName>
        <fullName evidence="7">Flagellar protein</fullName>
    </recommendedName>
</protein>
<evidence type="ECO:0000256" key="8">
    <source>
        <dbReference type="SAM" id="SignalP"/>
    </source>
</evidence>
<feature type="signal peptide" evidence="8">
    <location>
        <begin position="1"/>
        <end position="20"/>
    </location>
</feature>
<dbReference type="AlphaFoldDB" id="A0A840BG26"/>
<dbReference type="GO" id="GO:0044781">
    <property type="term" value="P:bacterial-type flagellum organization"/>
    <property type="evidence" value="ECO:0007669"/>
    <property type="project" value="UniProtKB-UniRule"/>
</dbReference>
<comment type="similarity">
    <text evidence="6 7">Belongs to the FliO/MopB family.</text>
</comment>
<reference evidence="9 10" key="1">
    <citation type="submission" date="2020-08" db="EMBL/GenBank/DDBJ databases">
        <title>Genomic Encyclopedia of Type Strains, Phase IV (KMG-IV): sequencing the most valuable type-strain genomes for metagenomic binning, comparative biology and taxonomic classification.</title>
        <authorList>
            <person name="Goeker M."/>
        </authorList>
    </citation>
    <scope>NUCLEOTIDE SEQUENCE [LARGE SCALE GENOMIC DNA]</scope>
    <source>
        <strain evidence="9 10">DSM 106739</strain>
    </source>
</reference>
<dbReference type="Proteomes" id="UP000561045">
    <property type="component" value="Unassembled WGS sequence"/>
</dbReference>
<dbReference type="GO" id="GO:0005886">
    <property type="term" value="C:plasma membrane"/>
    <property type="evidence" value="ECO:0007669"/>
    <property type="project" value="UniProtKB-SubCell"/>
</dbReference>
<evidence type="ECO:0000256" key="3">
    <source>
        <dbReference type="ARBA" id="ARBA00022989"/>
    </source>
</evidence>
<evidence type="ECO:0000256" key="6">
    <source>
        <dbReference type="ARBA" id="ARBA00037937"/>
    </source>
</evidence>
<keyword evidence="9" id="KW-0282">Flagellum</keyword>
<dbReference type="RefSeq" id="WP_242533110.1">
    <property type="nucleotide sequence ID" value="NZ_BAABLE010000011.1"/>
</dbReference>
<keyword evidence="10" id="KW-1185">Reference proteome</keyword>
<dbReference type="InterPro" id="IPR022781">
    <property type="entry name" value="Flagellar_biosynth_FliO"/>
</dbReference>
<keyword evidence="8" id="KW-0732">Signal</keyword>
<dbReference type="GO" id="GO:0009425">
    <property type="term" value="C:bacterial-type flagellum basal body"/>
    <property type="evidence" value="ECO:0007669"/>
    <property type="project" value="UniProtKB-SubCell"/>
</dbReference>
<evidence type="ECO:0000313" key="9">
    <source>
        <dbReference type="EMBL" id="MBB4011144.1"/>
    </source>
</evidence>
<dbReference type="PANTHER" id="PTHR38766">
    <property type="entry name" value="FLAGELLAR PROTEIN FLIO"/>
    <property type="match status" value="1"/>
</dbReference>
<evidence type="ECO:0000256" key="5">
    <source>
        <dbReference type="ARBA" id="ARBA00023143"/>
    </source>
</evidence>